<evidence type="ECO:0000313" key="2">
    <source>
        <dbReference type="EMBL" id="RIT36746.1"/>
    </source>
</evidence>
<feature type="region of interest" description="Disordered" evidence="1">
    <location>
        <begin position="87"/>
        <end position="106"/>
    </location>
</feature>
<evidence type="ECO:0000256" key="1">
    <source>
        <dbReference type="SAM" id="MobiDB-lite"/>
    </source>
</evidence>
<dbReference type="EMBL" id="QXBN01000012">
    <property type="protein sequence ID" value="RIT36746.1"/>
    <property type="molecule type" value="Genomic_DNA"/>
</dbReference>
<comment type="caution">
    <text evidence="2">The sequence shown here is derived from an EMBL/GenBank/DDBJ whole genome shotgun (WGS) entry which is preliminary data.</text>
</comment>
<evidence type="ECO:0000313" key="3">
    <source>
        <dbReference type="Proteomes" id="UP000284557"/>
    </source>
</evidence>
<dbReference type="AlphaFoldDB" id="A0ABD7HML7"/>
<organism evidence="2 3">
    <name type="scientific">Mycobacteroides abscessus</name>
    <dbReference type="NCBI Taxonomy" id="36809"/>
    <lineage>
        <taxon>Bacteria</taxon>
        <taxon>Bacillati</taxon>
        <taxon>Actinomycetota</taxon>
        <taxon>Actinomycetes</taxon>
        <taxon>Mycobacteriales</taxon>
        <taxon>Mycobacteriaceae</taxon>
        <taxon>Mycobacteroides</taxon>
    </lineage>
</organism>
<dbReference type="RefSeq" id="WP_119596403.1">
    <property type="nucleotide sequence ID" value="NZ_QXBN01000012.1"/>
</dbReference>
<reference evidence="2 3" key="1">
    <citation type="submission" date="2018-08" db="EMBL/GenBank/DDBJ databases">
        <title>Linezolid Resistance in Mycobacterium abscessus: MIC Distribution and Comprehensive Investigation of Resistance Mechanisms.</title>
        <authorList>
            <person name="Ye M."/>
            <person name="Xu L."/>
            <person name="Zou Y."/>
            <person name="Li B."/>
            <person name="Guo Q."/>
            <person name="Zhang Y."/>
            <person name="Zhan M."/>
            <person name="Xu B."/>
            <person name="Yu F."/>
            <person name="Zhang Z."/>
            <person name="Chu H."/>
        </authorList>
    </citation>
    <scope>NUCLEOTIDE SEQUENCE [LARGE SCALE GENOMIC DNA]</scope>
    <source>
        <strain evidence="2 3">G143</strain>
    </source>
</reference>
<dbReference type="Proteomes" id="UP000284557">
    <property type="component" value="Unassembled WGS sequence"/>
</dbReference>
<protein>
    <recommendedName>
        <fullName evidence="4">Bacteriophage protein</fullName>
    </recommendedName>
</protein>
<name>A0ABD7HML7_9MYCO</name>
<accession>A0ABD7HML7</accession>
<evidence type="ECO:0008006" key="4">
    <source>
        <dbReference type="Google" id="ProtNLM"/>
    </source>
</evidence>
<proteinExistence type="predicted"/>
<gene>
    <name evidence="2" type="ORF">D2E76_15915</name>
</gene>
<sequence length="359" mass="39651">MTTMAEVPSRWSFSEDASLNTEYGQLALSLVPAAGDSSEPAASAQRARCIYHEHADDPCDTHYCAICARHGGPETLATAIRASRREPLGWTHPERRRTPRDKSAAARKALAGAPRIARSIHPADGVYHPDEEEHLRRITVAYAVLGQIAAAEKKMRRIYQEQTGQPLTSLPHRHPDIAGSDTQCAICATYGTSNMLMSKLLTSKLESIERVHPEHNGSLYKRWQAESYLVTGREAIGTVDLYDMFGDFWWDTLSFAIGVSTMHPRELGELALLLPAAPSPFSGGPAPMAIKWLTDVALTPLRQLVTHQRSWAPIHSRIVAEINQRSRGSRHGAPAESLDLEFWRMKSAAAPGRRKLVAL</sequence>